<feature type="domain" description="Alpha-(1,3)-fucosyltransferase FucT N-terminal" evidence="5">
    <location>
        <begin position="22"/>
        <end position="97"/>
    </location>
</feature>
<dbReference type="EMBL" id="JRPJ02000043">
    <property type="protein sequence ID" value="TLE08730.1"/>
    <property type="molecule type" value="Genomic_DNA"/>
</dbReference>
<gene>
    <name evidence="6" type="ORF">LS79_009400</name>
</gene>
<keyword evidence="2 6" id="KW-0328">Glycosyltransferase</keyword>
<dbReference type="SUPFAM" id="SSF53756">
    <property type="entry name" value="UDP-Glycosyltransferase/glycogen phosphorylase"/>
    <property type="match status" value="2"/>
</dbReference>
<dbReference type="InterPro" id="IPR001503">
    <property type="entry name" value="Glyco_trans_10"/>
</dbReference>
<dbReference type="Gene3D" id="3.40.50.11660">
    <property type="entry name" value="Glycosyl transferase family 10, C-terminal domain"/>
    <property type="match status" value="1"/>
</dbReference>
<evidence type="ECO:0000313" key="6">
    <source>
        <dbReference type="EMBL" id="TLE08730.1"/>
    </source>
</evidence>
<organism evidence="6 7">
    <name type="scientific">Helicobacter bilis</name>
    <dbReference type="NCBI Taxonomy" id="37372"/>
    <lineage>
        <taxon>Bacteria</taxon>
        <taxon>Pseudomonadati</taxon>
        <taxon>Campylobacterota</taxon>
        <taxon>Epsilonproteobacteria</taxon>
        <taxon>Campylobacterales</taxon>
        <taxon>Helicobacteraceae</taxon>
        <taxon>Helicobacter</taxon>
    </lineage>
</organism>
<dbReference type="InterPro" id="IPR038577">
    <property type="entry name" value="GT10-like_C_sf"/>
</dbReference>
<dbReference type="InterPro" id="IPR055270">
    <property type="entry name" value="Glyco_tran_10_C"/>
</dbReference>
<dbReference type="GO" id="GO:0016020">
    <property type="term" value="C:membrane"/>
    <property type="evidence" value="ECO:0007669"/>
    <property type="project" value="InterPro"/>
</dbReference>
<accession>A0A4U8U634</accession>
<feature type="domain" description="Fucosyltransferase C-terminal" evidence="4">
    <location>
        <begin position="119"/>
        <end position="211"/>
    </location>
</feature>
<reference evidence="6 7" key="1">
    <citation type="journal article" date="2014" name="Genome Announc.">
        <title>Draft genome sequences of eight enterohepatic helicobacter species isolated from both laboratory and wild rodents.</title>
        <authorList>
            <person name="Sheh A."/>
            <person name="Shen Z."/>
            <person name="Fox J.G."/>
        </authorList>
    </citation>
    <scope>NUCLEOTIDE SEQUENCE [LARGE SCALE GENOMIC DNA]</scope>
    <source>
        <strain evidence="6 7">ATCC 49320</strain>
    </source>
</reference>
<name>A0A4U8U634_9HELI</name>
<dbReference type="GO" id="GO:0008417">
    <property type="term" value="F:fucosyltransferase activity"/>
    <property type="evidence" value="ECO:0007669"/>
    <property type="project" value="InterPro"/>
</dbReference>
<evidence type="ECO:0000259" key="5">
    <source>
        <dbReference type="Pfam" id="PF18025"/>
    </source>
</evidence>
<comment type="caution">
    <text evidence="6">The sequence shown here is derived from an EMBL/GenBank/DDBJ whole genome shotgun (WGS) entry which is preliminary data.</text>
</comment>
<dbReference type="AlphaFoldDB" id="A0A4U8U634"/>
<dbReference type="SMR" id="A0A4U8U634"/>
<evidence type="ECO:0000256" key="2">
    <source>
        <dbReference type="ARBA" id="ARBA00022676"/>
    </source>
</evidence>
<dbReference type="Proteomes" id="UP000029857">
    <property type="component" value="Unassembled WGS sequence"/>
</dbReference>
<protein>
    <submittedName>
        <fullName evidence="6">Alpha-1,3-fucosyltransferase</fullName>
    </submittedName>
</protein>
<sequence length="384" mass="46089">MQKQQVKMRVLDWWNKDCEENFYNNFFIQILQKKYDVVYSDKPDFILYGPCGYEHLKYDCVRIFYTAENIRPDYNIADYSIDYDYIKFGDRHLRLPYMFWVFCDEMRQKEMDNRISLLDKKEKFCGFMVSNNALTDKRDMFFEALNKYKRVDSGGRWKNNIGGNVDDKIEWLKSYKFNLCFENSSYPGYLTEKLFDAFLAGCVPIYWGDTSLRVHKNTCADSKNSENINNRGGGGNDTFDMRIPNISHSLIDYEINPKAFINAHNFPTFKDLIDEIKRIDNDSYAFESILREPIFLNNFSPYEFYTEQISAFLDHIIMQGANDARRCGDGYWLRTHLEFRRISAKYWNLPSDFLHYCFKYRKIIQGVRDISEYPRNFMRFLRRK</sequence>
<evidence type="ECO:0000313" key="7">
    <source>
        <dbReference type="Proteomes" id="UP000029857"/>
    </source>
</evidence>
<keyword evidence="3 6" id="KW-0808">Transferase</keyword>
<dbReference type="Pfam" id="PF00852">
    <property type="entry name" value="Glyco_transf_10"/>
    <property type="match status" value="1"/>
</dbReference>
<proteinExistence type="inferred from homology"/>
<dbReference type="Pfam" id="PF18025">
    <property type="entry name" value="FucT_N"/>
    <property type="match status" value="1"/>
</dbReference>
<dbReference type="PANTHER" id="PTHR11929:SF194">
    <property type="entry name" value="ALPHA-(1,3)-FUCOSYLTRANSFERASE 10"/>
    <property type="match status" value="1"/>
</dbReference>
<dbReference type="PANTHER" id="PTHR11929">
    <property type="entry name" value="ALPHA- 1,3 -FUCOSYLTRANSFERASE"/>
    <property type="match status" value="1"/>
</dbReference>
<evidence type="ECO:0000259" key="4">
    <source>
        <dbReference type="Pfam" id="PF00852"/>
    </source>
</evidence>
<comment type="similarity">
    <text evidence="1">Belongs to the glycosyltransferase 10 family.</text>
</comment>
<dbReference type="RefSeq" id="WP_034580283.1">
    <property type="nucleotide sequence ID" value="NZ_FZMS01000022.1"/>
</dbReference>
<dbReference type="InterPro" id="IPR041058">
    <property type="entry name" value="FucT_N"/>
</dbReference>
<evidence type="ECO:0000256" key="1">
    <source>
        <dbReference type="ARBA" id="ARBA00008919"/>
    </source>
</evidence>
<evidence type="ECO:0000256" key="3">
    <source>
        <dbReference type="ARBA" id="ARBA00022679"/>
    </source>
</evidence>